<evidence type="ECO:0000256" key="6">
    <source>
        <dbReference type="ARBA" id="ARBA00022989"/>
    </source>
</evidence>
<keyword evidence="8 9" id="KW-0472">Membrane</keyword>
<protein>
    <recommendedName>
        <fullName evidence="9">Protein translocase subunit SecE</fullName>
    </recommendedName>
</protein>
<dbReference type="PANTHER" id="PTHR33910:SF1">
    <property type="entry name" value="PROTEIN TRANSLOCASE SUBUNIT SECE"/>
    <property type="match status" value="1"/>
</dbReference>
<accession>A0A4Y8IIC9</accession>
<dbReference type="GO" id="GO:0005886">
    <property type="term" value="C:plasma membrane"/>
    <property type="evidence" value="ECO:0007669"/>
    <property type="project" value="UniProtKB-SubCell"/>
</dbReference>
<dbReference type="InterPro" id="IPR005807">
    <property type="entry name" value="SecE_bac"/>
</dbReference>
<comment type="subcellular location">
    <subcellularLocation>
        <location evidence="9">Cell membrane</location>
        <topology evidence="9">Single-pass membrane protein</topology>
    </subcellularLocation>
    <subcellularLocation>
        <location evidence="1">Membrane</location>
    </subcellularLocation>
</comment>
<dbReference type="HAMAP" id="MF_00422">
    <property type="entry name" value="SecE"/>
    <property type="match status" value="1"/>
</dbReference>
<sequence length="56" mass="6527">MFKFLKDVKREMQKVSWPKSNELTKYTIIVILTVVFVAVFFTVVDLGISFVLEQIS</sequence>
<evidence type="ECO:0000256" key="7">
    <source>
        <dbReference type="ARBA" id="ARBA00023010"/>
    </source>
</evidence>
<dbReference type="GO" id="GO:0008320">
    <property type="term" value="F:protein transmembrane transporter activity"/>
    <property type="evidence" value="ECO:0007669"/>
    <property type="project" value="UniProtKB-UniRule"/>
</dbReference>
<keyword evidence="7 9" id="KW-0811">Translocation</keyword>
<dbReference type="GO" id="GO:0006605">
    <property type="term" value="P:protein targeting"/>
    <property type="evidence" value="ECO:0007669"/>
    <property type="project" value="UniProtKB-UniRule"/>
</dbReference>
<evidence type="ECO:0000256" key="9">
    <source>
        <dbReference type="HAMAP-Rule" id="MF_00422"/>
    </source>
</evidence>
<gene>
    <name evidence="9 10" type="primary">secE</name>
    <name evidence="10" type="ORF">E3U55_13150</name>
</gene>
<reference evidence="10 11" key="1">
    <citation type="submission" date="2019-03" db="EMBL/GenBank/DDBJ databases">
        <authorList>
            <person name="He R.-H."/>
        </authorList>
    </citation>
    <scope>NUCLEOTIDE SEQUENCE [LARGE SCALE GENOMIC DNA]</scope>
    <source>
        <strain evidence="11">SH 714</strain>
    </source>
</reference>
<evidence type="ECO:0000256" key="3">
    <source>
        <dbReference type="ARBA" id="ARBA00022475"/>
    </source>
</evidence>
<dbReference type="NCBIfam" id="TIGR00964">
    <property type="entry name" value="secE_bact"/>
    <property type="match status" value="1"/>
</dbReference>
<dbReference type="EMBL" id="SOPW01000015">
    <property type="protein sequence ID" value="TFB14743.1"/>
    <property type="molecule type" value="Genomic_DNA"/>
</dbReference>
<proteinExistence type="inferred from homology"/>
<keyword evidence="5 9" id="KW-0653">Protein transport</keyword>
<dbReference type="Gene3D" id="1.20.5.1030">
    <property type="entry name" value="Preprotein translocase secy subunit"/>
    <property type="match status" value="1"/>
</dbReference>
<dbReference type="GO" id="GO:0043952">
    <property type="term" value="P:protein transport by the Sec complex"/>
    <property type="evidence" value="ECO:0007669"/>
    <property type="project" value="UniProtKB-UniRule"/>
</dbReference>
<evidence type="ECO:0000256" key="5">
    <source>
        <dbReference type="ARBA" id="ARBA00022927"/>
    </source>
</evidence>
<keyword evidence="6 9" id="KW-1133">Transmembrane helix</keyword>
<dbReference type="InterPro" id="IPR038379">
    <property type="entry name" value="SecE_sf"/>
</dbReference>
<keyword evidence="4 9" id="KW-0812">Transmembrane</keyword>
<dbReference type="Proteomes" id="UP000297975">
    <property type="component" value="Unassembled WGS sequence"/>
</dbReference>
<evidence type="ECO:0000256" key="8">
    <source>
        <dbReference type="ARBA" id="ARBA00023136"/>
    </source>
</evidence>
<evidence type="ECO:0000313" key="11">
    <source>
        <dbReference type="Proteomes" id="UP000297975"/>
    </source>
</evidence>
<dbReference type="GO" id="GO:0065002">
    <property type="term" value="P:intracellular protein transmembrane transport"/>
    <property type="evidence" value="ECO:0007669"/>
    <property type="project" value="UniProtKB-UniRule"/>
</dbReference>
<comment type="similarity">
    <text evidence="9">Belongs to the SecE/SEC61-gamma family.</text>
</comment>
<keyword evidence="3 9" id="KW-1003">Cell membrane</keyword>
<dbReference type="PROSITE" id="PS01067">
    <property type="entry name" value="SECE_SEC61G"/>
    <property type="match status" value="1"/>
</dbReference>
<comment type="function">
    <text evidence="9">Essential subunit of the Sec protein translocation channel SecYEG. Clamps together the 2 halves of SecY. May contact the channel plug during translocation.</text>
</comment>
<dbReference type="AlphaFoldDB" id="A0A4Y8IIC9"/>
<keyword evidence="11" id="KW-1185">Reference proteome</keyword>
<comment type="subunit">
    <text evidence="9">Component of the Sec protein translocase complex. Heterotrimer consisting of SecY, SecE and SecG subunits. The heterotrimers can form oligomers, although 1 heterotrimer is thought to be able to translocate proteins. Interacts with the ribosome. Interacts with SecDF, and other proteins may be involved. Interacts with SecA.</text>
</comment>
<name>A0A4Y8IIC9_9BACI</name>
<dbReference type="Pfam" id="PF00584">
    <property type="entry name" value="SecE"/>
    <property type="match status" value="1"/>
</dbReference>
<dbReference type="GO" id="GO:0009306">
    <property type="term" value="P:protein secretion"/>
    <property type="evidence" value="ECO:0007669"/>
    <property type="project" value="UniProtKB-UniRule"/>
</dbReference>
<evidence type="ECO:0000313" key="10">
    <source>
        <dbReference type="EMBL" id="TFB14743.1"/>
    </source>
</evidence>
<comment type="caution">
    <text evidence="10">The sequence shown here is derived from an EMBL/GenBank/DDBJ whole genome shotgun (WGS) entry which is preliminary data.</text>
</comment>
<dbReference type="PANTHER" id="PTHR33910">
    <property type="entry name" value="PROTEIN TRANSLOCASE SUBUNIT SECE"/>
    <property type="match status" value="1"/>
</dbReference>
<dbReference type="RefSeq" id="WP_134340937.1">
    <property type="nucleotide sequence ID" value="NZ_SOPW01000015.1"/>
</dbReference>
<evidence type="ECO:0000256" key="4">
    <source>
        <dbReference type="ARBA" id="ARBA00022692"/>
    </source>
</evidence>
<organism evidence="10 11">
    <name type="scientific">Filobacillus milosensis</name>
    <dbReference type="NCBI Taxonomy" id="94137"/>
    <lineage>
        <taxon>Bacteria</taxon>
        <taxon>Bacillati</taxon>
        <taxon>Bacillota</taxon>
        <taxon>Bacilli</taxon>
        <taxon>Bacillales</taxon>
        <taxon>Bacillaceae</taxon>
        <taxon>Filobacillus</taxon>
    </lineage>
</organism>
<dbReference type="InterPro" id="IPR001901">
    <property type="entry name" value="Translocase_SecE/Sec61-g"/>
</dbReference>
<feature type="transmembrane region" description="Helical" evidence="9">
    <location>
        <begin position="26"/>
        <end position="52"/>
    </location>
</feature>
<evidence type="ECO:0000256" key="1">
    <source>
        <dbReference type="ARBA" id="ARBA00004370"/>
    </source>
</evidence>
<keyword evidence="2 9" id="KW-0813">Transport</keyword>
<evidence type="ECO:0000256" key="2">
    <source>
        <dbReference type="ARBA" id="ARBA00022448"/>
    </source>
</evidence>